<dbReference type="InterPro" id="IPR004107">
    <property type="entry name" value="Integrase_SAM-like_N"/>
</dbReference>
<accession>A0A1H1Q431</accession>
<dbReference type="OrthoDB" id="1822491at2"/>
<dbReference type="STRING" id="117157.SAMN04489717_1876"/>
<proteinExistence type="predicted"/>
<dbReference type="PANTHER" id="PTHR30349:SF91">
    <property type="entry name" value="INTA PROTEIN"/>
    <property type="match status" value="1"/>
</dbReference>
<dbReference type="InterPro" id="IPR011010">
    <property type="entry name" value="DNA_brk_join_enz"/>
</dbReference>
<evidence type="ECO:0000256" key="2">
    <source>
        <dbReference type="ARBA" id="ARBA00023125"/>
    </source>
</evidence>
<organism evidence="5 6">
    <name type="scientific">Actinopolymorpha singaporensis</name>
    <dbReference type="NCBI Taxonomy" id="117157"/>
    <lineage>
        <taxon>Bacteria</taxon>
        <taxon>Bacillati</taxon>
        <taxon>Actinomycetota</taxon>
        <taxon>Actinomycetes</taxon>
        <taxon>Propionibacteriales</taxon>
        <taxon>Actinopolymorphaceae</taxon>
        <taxon>Actinopolymorpha</taxon>
    </lineage>
</organism>
<reference evidence="5 6" key="1">
    <citation type="submission" date="2016-10" db="EMBL/GenBank/DDBJ databases">
        <authorList>
            <person name="de Groot N.N."/>
        </authorList>
    </citation>
    <scope>NUCLEOTIDE SEQUENCE [LARGE SCALE GENOMIC DNA]</scope>
    <source>
        <strain evidence="5 6">DSM 22024</strain>
    </source>
</reference>
<name>A0A1H1Q431_9ACTN</name>
<dbReference type="Proteomes" id="UP000198983">
    <property type="component" value="Chromosome I"/>
</dbReference>
<dbReference type="InterPro" id="IPR010998">
    <property type="entry name" value="Integrase_recombinase_N"/>
</dbReference>
<dbReference type="GO" id="GO:0006310">
    <property type="term" value="P:DNA recombination"/>
    <property type="evidence" value="ECO:0007669"/>
    <property type="project" value="UniProtKB-KW"/>
</dbReference>
<protein>
    <submittedName>
        <fullName evidence="5">Phage integrase, N-terminal SAM-like domain</fullName>
    </submittedName>
</protein>
<sequence length="434" mass="49247">MGRAPNLHSSVYLGSDGWWHGRVWVGYRDDGRPDRRHVRARSKAEVRKKVRRLERDRDRGTISKAGRAPTVREWMTVYLDDIAARELAPKTHYDYWSKTRTWILPHLGGVRLDRLQPEQLDRLYTRMIDVGKAPSHALKVHRILSRALEVALRRGKVSRNVARLVDAPSARPPAMKAFTEDEARRILRASRGRRNAARWSVGLALGLRQGEVLGLRWSYLDLGQRTVKVFWQLQRTAWRHGCEDPHACGARLHKTRPCPSGCAVHAEAKRGCPPVCPKGCTRHASRCPQRRNGGLLFREPKGKSRRTVPLPPELVEVLQAHRSWQERERVTASNLWEDHDLVFAQPNGRPIDPRDDWEEWKTLLKMAGVGDARVHDGRHTAGTLLLEQGVDIRVVQEILGHSDLRVTQGYTHVGSVLAQDAAARIGRALFGGAQ</sequence>
<dbReference type="GO" id="GO:0015074">
    <property type="term" value="P:DNA integration"/>
    <property type="evidence" value="ECO:0007669"/>
    <property type="project" value="UniProtKB-KW"/>
</dbReference>
<dbReference type="Pfam" id="PF00589">
    <property type="entry name" value="Phage_integrase"/>
    <property type="match status" value="1"/>
</dbReference>
<keyword evidence="3" id="KW-0233">DNA recombination</keyword>
<dbReference type="PANTHER" id="PTHR30349">
    <property type="entry name" value="PHAGE INTEGRASE-RELATED"/>
    <property type="match status" value="1"/>
</dbReference>
<dbReference type="Pfam" id="PF14659">
    <property type="entry name" value="Phage_int_SAM_3"/>
    <property type="match status" value="1"/>
</dbReference>
<evidence type="ECO:0000256" key="3">
    <source>
        <dbReference type="ARBA" id="ARBA00023172"/>
    </source>
</evidence>
<feature type="domain" description="Tyr recombinase" evidence="4">
    <location>
        <begin position="173"/>
        <end position="424"/>
    </location>
</feature>
<dbReference type="EMBL" id="LT629732">
    <property type="protein sequence ID" value="SDS18271.1"/>
    <property type="molecule type" value="Genomic_DNA"/>
</dbReference>
<evidence type="ECO:0000313" key="5">
    <source>
        <dbReference type="EMBL" id="SDS18271.1"/>
    </source>
</evidence>
<dbReference type="InterPro" id="IPR002104">
    <property type="entry name" value="Integrase_catalytic"/>
</dbReference>
<dbReference type="Gene3D" id="1.10.443.10">
    <property type="entry name" value="Intergrase catalytic core"/>
    <property type="match status" value="1"/>
</dbReference>
<evidence type="ECO:0000259" key="4">
    <source>
        <dbReference type="PROSITE" id="PS51898"/>
    </source>
</evidence>
<keyword evidence="6" id="KW-1185">Reference proteome</keyword>
<dbReference type="AlphaFoldDB" id="A0A1H1Q431"/>
<dbReference type="GO" id="GO:0003677">
    <property type="term" value="F:DNA binding"/>
    <property type="evidence" value="ECO:0007669"/>
    <property type="project" value="UniProtKB-KW"/>
</dbReference>
<dbReference type="InterPro" id="IPR013762">
    <property type="entry name" value="Integrase-like_cat_sf"/>
</dbReference>
<keyword evidence="2" id="KW-0238">DNA-binding</keyword>
<keyword evidence="1" id="KW-0229">DNA integration</keyword>
<dbReference type="SUPFAM" id="SSF56349">
    <property type="entry name" value="DNA breaking-rejoining enzymes"/>
    <property type="match status" value="1"/>
</dbReference>
<dbReference type="Gene3D" id="1.10.150.130">
    <property type="match status" value="1"/>
</dbReference>
<dbReference type="InterPro" id="IPR050090">
    <property type="entry name" value="Tyrosine_recombinase_XerCD"/>
</dbReference>
<evidence type="ECO:0000256" key="1">
    <source>
        <dbReference type="ARBA" id="ARBA00022908"/>
    </source>
</evidence>
<gene>
    <name evidence="5" type="ORF">SAMN04489717_1876</name>
</gene>
<dbReference type="PROSITE" id="PS51898">
    <property type="entry name" value="TYR_RECOMBINASE"/>
    <property type="match status" value="1"/>
</dbReference>
<evidence type="ECO:0000313" key="6">
    <source>
        <dbReference type="Proteomes" id="UP000198983"/>
    </source>
</evidence>
<dbReference type="CDD" id="cd01189">
    <property type="entry name" value="INT_ICEBs1_C_like"/>
    <property type="match status" value="1"/>
</dbReference>